<dbReference type="InterPro" id="IPR002130">
    <property type="entry name" value="Cyclophilin-type_PPIase_dom"/>
</dbReference>
<dbReference type="InterPro" id="IPR044665">
    <property type="entry name" value="E_coli_cyclophilin_A-like"/>
</dbReference>
<dbReference type="Proteomes" id="UP000218267">
    <property type="component" value="Chromosome"/>
</dbReference>
<evidence type="ECO:0000256" key="3">
    <source>
        <dbReference type="ARBA" id="ARBA00023235"/>
    </source>
</evidence>
<keyword evidence="4" id="KW-0732">Signal</keyword>
<accession>A0A1Y1CEH1</accession>
<feature type="domain" description="PPIase cyclophilin-type" evidence="5">
    <location>
        <begin position="29"/>
        <end position="191"/>
    </location>
</feature>
<evidence type="ECO:0000259" key="5">
    <source>
        <dbReference type="PROSITE" id="PS50072"/>
    </source>
</evidence>
<feature type="chain" id="PRO_5013095772" description="peptidylprolyl isomerase" evidence="4">
    <location>
        <begin position="21"/>
        <end position="191"/>
    </location>
</feature>
<dbReference type="GO" id="GO:0003755">
    <property type="term" value="F:peptidyl-prolyl cis-trans isomerase activity"/>
    <property type="evidence" value="ECO:0007669"/>
    <property type="project" value="UniProtKB-KW"/>
</dbReference>
<evidence type="ECO:0000313" key="6">
    <source>
        <dbReference type="EMBL" id="BAX78724.1"/>
    </source>
</evidence>
<evidence type="ECO:0000256" key="2">
    <source>
        <dbReference type="ARBA" id="ARBA00023110"/>
    </source>
</evidence>
<dbReference type="Pfam" id="PF00160">
    <property type="entry name" value="Pro_isomerase"/>
    <property type="match status" value="1"/>
</dbReference>
<dbReference type="InterPro" id="IPR029000">
    <property type="entry name" value="Cyclophilin-like_dom_sf"/>
</dbReference>
<dbReference type="EC" id="5.2.1.8" evidence="1"/>
<dbReference type="SUPFAM" id="SSF50891">
    <property type="entry name" value="Cyclophilin-like"/>
    <property type="match status" value="1"/>
</dbReference>
<evidence type="ECO:0000313" key="7">
    <source>
        <dbReference type="Proteomes" id="UP000218267"/>
    </source>
</evidence>
<dbReference type="OrthoDB" id="9807797at2"/>
<name>A0A1Y1CEH1_9BACT</name>
<keyword evidence="7" id="KW-1185">Reference proteome</keyword>
<organism evidence="6 7">
    <name type="scientific">Labilibaculum antarcticum</name>
    <dbReference type="NCBI Taxonomy" id="1717717"/>
    <lineage>
        <taxon>Bacteria</taxon>
        <taxon>Pseudomonadati</taxon>
        <taxon>Bacteroidota</taxon>
        <taxon>Bacteroidia</taxon>
        <taxon>Marinilabiliales</taxon>
        <taxon>Marinifilaceae</taxon>
        <taxon>Labilibaculum</taxon>
    </lineage>
</organism>
<reference evidence="6 7" key="1">
    <citation type="journal article" date="2018" name="Mar. Genomics">
        <title>Complete genome sequence of Marinifilaceae bacterium strain SPP2, isolated from the Antarctic marine sediment.</title>
        <authorList>
            <person name="Watanabe M."/>
            <person name="Kojima H."/>
            <person name="Fukui M."/>
        </authorList>
    </citation>
    <scope>NUCLEOTIDE SEQUENCE [LARGE SCALE GENOMIC DNA]</scope>
    <source>
        <strain evidence="6 7">SPP2</strain>
    </source>
</reference>
<feature type="signal peptide" evidence="4">
    <location>
        <begin position="1"/>
        <end position="20"/>
    </location>
</feature>
<protein>
    <recommendedName>
        <fullName evidence="1">peptidylprolyl isomerase</fullName>
        <ecNumber evidence="1">5.2.1.8</ecNumber>
    </recommendedName>
</protein>
<dbReference type="PANTHER" id="PTHR43246">
    <property type="entry name" value="PEPTIDYL-PROLYL CIS-TRANS ISOMERASE CYP38, CHLOROPLASTIC"/>
    <property type="match status" value="1"/>
</dbReference>
<gene>
    <name evidence="6" type="ORF">ALGA_0329</name>
</gene>
<evidence type="ECO:0000256" key="4">
    <source>
        <dbReference type="SAM" id="SignalP"/>
    </source>
</evidence>
<proteinExistence type="predicted"/>
<dbReference type="PROSITE" id="PS50072">
    <property type="entry name" value="CSA_PPIASE_2"/>
    <property type="match status" value="1"/>
</dbReference>
<dbReference type="AlphaFoldDB" id="A0A1Y1CEH1"/>
<keyword evidence="2" id="KW-0697">Rotamase</keyword>
<dbReference type="EMBL" id="AP018042">
    <property type="protein sequence ID" value="BAX78724.1"/>
    <property type="molecule type" value="Genomic_DNA"/>
</dbReference>
<keyword evidence="3 6" id="KW-0413">Isomerase</keyword>
<evidence type="ECO:0000256" key="1">
    <source>
        <dbReference type="ARBA" id="ARBA00013194"/>
    </source>
</evidence>
<dbReference type="Gene3D" id="2.40.100.10">
    <property type="entry name" value="Cyclophilin-like"/>
    <property type="match status" value="1"/>
</dbReference>
<reference evidence="7" key="2">
    <citation type="journal article" date="2020" name="Antonie Van Leeuwenhoek">
        <title>Labilibaculum antarcticum sp. nov., a novel facultative anaerobic, psychrotorelant bacterium isolated from marine sediment of Antarctica.</title>
        <authorList>
            <person name="Watanabe M."/>
            <person name="Kojima H."/>
            <person name="Fukui M."/>
        </authorList>
    </citation>
    <scope>NUCLEOTIDE SEQUENCE [LARGE SCALE GENOMIC DNA]</scope>
    <source>
        <strain evidence="7">SPP2</strain>
    </source>
</reference>
<dbReference type="KEGG" id="mbas:ALGA_0329"/>
<sequence length="191" mass="21384">MKHIYLLLVSVLTLSNCANAQNPKVEITTTLGTIELEIFEDKAPVTARYFMQNVDNNVFKDACFYRVVRMDNQPNSDIKIEVIQGGLYFEELVDQKPTIAHETTKETGILHTNGVISLARNNPGSASTEFFICVGEQPNLDFEGMRNPDGQGFAAFGKVTKGMDVVKLIQEQKDNGQMLVERIDILSIIRK</sequence>